<protein>
    <submittedName>
        <fullName evidence="3">TadE-like protein</fullName>
    </submittedName>
</protein>
<dbReference type="Proteomes" id="UP000198426">
    <property type="component" value="Unassembled WGS sequence"/>
</dbReference>
<dbReference type="OrthoDB" id="7856227at2"/>
<reference evidence="3 4" key="1">
    <citation type="submission" date="2017-06" db="EMBL/GenBank/DDBJ databases">
        <authorList>
            <person name="Kim H.J."/>
            <person name="Triplett B.A."/>
        </authorList>
    </citation>
    <scope>NUCLEOTIDE SEQUENCE [LARGE SCALE GENOMIC DNA]</scope>
    <source>
        <strain evidence="3 4">DSM 29339</strain>
    </source>
</reference>
<keyword evidence="4" id="KW-1185">Reference proteome</keyword>
<dbReference type="RefSeq" id="WP_089231939.1">
    <property type="nucleotide sequence ID" value="NZ_FZOY01000002.1"/>
</dbReference>
<evidence type="ECO:0000256" key="1">
    <source>
        <dbReference type="SAM" id="Phobius"/>
    </source>
</evidence>
<accession>A0A239EKZ1</accession>
<keyword evidence="1" id="KW-0812">Transmembrane</keyword>
<evidence type="ECO:0000313" key="4">
    <source>
        <dbReference type="Proteomes" id="UP000198426"/>
    </source>
</evidence>
<keyword evidence="1" id="KW-0472">Membrane</keyword>
<dbReference type="Pfam" id="PF07811">
    <property type="entry name" value="TadE"/>
    <property type="match status" value="1"/>
</dbReference>
<gene>
    <name evidence="3" type="ORF">SAMN05421757_102194</name>
</gene>
<feature type="transmembrane region" description="Helical" evidence="1">
    <location>
        <begin position="21"/>
        <end position="39"/>
    </location>
</feature>
<evidence type="ECO:0000313" key="3">
    <source>
        <dbReference type="EMBL" id="SNS44948.1"/>
    </source>
</evidence>
<keyword evidence="1" id="KW-1133">Transmembrane helix</keyword>
<dbReference type="InterPro" id="IPR012495">
    <property type="entry name" value="TadE-like_dom"/>
</dbReference>
<proteinExistence type="predicted"/>
<dbReference type="EMBL" id="FZOY01000002">
    <property type="protein sequence ID" value="SNS44948.1"/>
    <property type="molecule type" value="Genomic_DNA"/>
</dbReference>
<dbReference type="AlphaFoldDB" id="A0A239EKZ1"/>
<sequence>MKPHRTYRLRAFRRDEDGATLVEFALVLALFLLILFGLIDFGRMAFHYVTAEKAMHIAARVAAVRPPACAGVPEFHLIDPDNTDTTPPDYGTRCNAGANVCLPAGTISCAGALTNSTVAEIWPIVRGTLPNDANPDALRFSYAYDPNLGFLGGPYVPVVTVELQNLQFRFISPLGALVGLTGATAPTGLGADIAFPAMSVSMPGEDLAHGSAG</sequence>
<name>A0A239EKZ1_9RHOB</name>
<feature type="domain" description="TadE-like" evidence="2">
    <location>
        <begin position="18"/>
        <end position="60"/>
    </location>
</feature>
<organism evidence="3 4">
    <name type="scientific">Tropicimonas sediminicola</name>
    <dbReference type="NCBI Taxonomy" id="1031541"/>
    <lineage>
        <taxon>Bacteria</taxon>
        <taxon>Pseudomonadati</taxon>
        <taxon>Pseudomonadota</taxon>
        <taxon>Alphaproteobacteria</taxon>
        <taxon>Rhodobacterales</taxon>
        <taxon>Roseobacteraceae</taxon>
        <taxon>Tropicimonas</taxon>
    </lineage>
</organism>
<evidence type="ECO:0000259" key="2">
    <source>
        <dbReference type="Pfam" id="PF07811"/>
    </source>
</evidence>